<accession>B6H8U1</accession>
<proteinExistence type="predicted"/>
<name>B6H8U1_PENRW</name>
<evidence type="ECO:0000313" key="1">
    <source>
        <dbReference type="EMBL" id="CAP93295.1"/>
    </source>
</evidence>
<dbReference type="Proteomes" id="UP000000724">
    <property type="component" value="Contig Pc00c16"/>
</dbReference>
<evidence type="ECO:0000313" key="2">
    <source>
        <dbReference type="Proteomes" id="UP000000724"/>
    </source>
</evidence>
<protein>
    <submittedName>
        <fullName evidence="1">Uncharacterized protein</fullName>
    </submittedName>
</protein>
<keyword evidence="2" id="KW-1185">Reference proteome</keyword>
<sequence length="152" mass="17579">MSLTRPSHLTHEQHFERECEFFQEALTREANSLHLLEDRRAGTIQVIYDLIVQLEIICQLAETMAKKSPMCSTVLISPPSYFLGEFQEFCRTRILPALARSLKCLRESNIIYRDINYTVAGQLEAAHEDLAFVLDCQSLLVSWNQSYYVYAL</sequence>
<gene>
    <name evidence="1" type="ORF">Pc16g06250</name>
    <name evidence="1" type="ORF">PCH_Pc16g06250</name>
</gene>
<dbReference type="AlphaFoldDB" id="B6H8U1"/>
<dbReference type="HOGENOM" id="CLU_1855958_0_0_1"/>
<reference evidence="1 2" key="1">
    <citation type="journal article" date="2008" name="Nat. Biotechnol.">
        <title>Genome sequencing and analysis of the filamentous fungus Penicillium chrysogenum.</title>
        <authorList>
            <person name="van den Berg M.A."/>
            <person name="Albang R."/>
            <person name="Albermann K."/>
            <person name="Badger J.H."/>
            <person name="Daran J.-M."/>
            <person name="Driessen A.J.M."/>
            <person name="Garcia-Estrada C."/>
            <person name="Fedorova N.D."/>
            <person name="Harris D.M."/>
            <person name="Heijne W.H.M."/>
            <person name="Joardar V.S."/>
            <person name="Kiel J.A.K.W."/>
            <person name="Kovalchuk A."/>
            <person name="Martin J.F."/>
            <person name="Nierman W.C."/>
            <person name="Nijland J.G."/>
            <person name="Pronk J.T."/>
            <person name="Roubos J.A."/>
            <person name="van der Klei I.J."/>
            <person name="van Peij N.N.M.E."/>
            <person name="Veenhuis M."/>
            <person name="von Doehren H."/>
            <person name="Wagner C."/>
            <person name="Wortman J.R."/>
            <person name="Bovenberg R.A.L."/>
        </authorList>
    </citation>
    <scope>NUCLEOTIDE SEQUENCE [LARGE SCALE GENOMIC DNA]</scope>
    <source>
        <strain evidence="2">ATCC 28089 / DSM 1075 / NRRL 1951 / Wisconsin 54-1255</strain>
    </source>
</reference>
<dbReference type="OrthoDB" id="4354599at2759"/>
<organism evidence="1 2">
    <name type="scientific">Penicillium rubens (strain ATCC 28089 / DSM 1075 / NRRL 1951 / Wisconsin 54-1255)</name>
    <name type="common">Penicillium chrysogenum</name>
    <dbReference type="NCBI Taxonomy" id="500485"/>
    <lineage>
        <taxon>Eukaryota</taxon>
        <taxon>Fungi</taxon>
        <taxon>Dikarya</taxon>
        <taxon>Ascomycota</taxon>
        <taxon>Pezizomycotina</taxon>
        <taxon>Eurotiomycetes</taxon>
        <taxon>Eurotiomycetidae</taxon>
        <taxon>Eurotiales</taxon>
        <taxon>Aspergillaceae</taxon>
        <taxon>Penicillium</taxon>
        <taxon>Penicillium chrysogenum species complex</taxon>
    </lineage>
</organism>
<dbReference type="EMBL" id="AM920431">
    <property type="protein sequence ID" value="CAP93295.1"/>
    <property type="molecule type" value="Genomic_DNA"/>
</dbReference>
<dbReference type="OMA" id="YRDINYT"/>
<dbReference type="VEuPathDB" id="FungiDB:PCH_Pc16g06250"/>